<dbReference type="EMBL" id="LR796437">
    <property type="protein sequence ID" value="CAB4144311.1"/>
    <property type="molecule type" value="Genomic_DNA"/>
</dbReference>
<gene>
    <name evidence="7" type="ORF">UFOVP458_30</name>
</gene>
<dbReference type="NCBIfam" id="TIGR01543">
    <property type="entry name" value="proheadase_HK97"/>
    <property type="match status" value="1"/>
</dbReference>
<name>A0A6J5MDU4_9CAUD</name>
<organism evidence="7">
    <name type="scientific">uncultured Caudovirales phage</name>
    <dbReference type="NCBI Taxonomy" id="2100421"/>
    <lineage>
        <taxon>Viruses</taxon>
        <taxon>Duplodnaviria</taxon>
        <taxon>Heunggongvirae</taxon>
        <taxon>Uroviricota</taxon>
        <taxon>Caudoviricetes</taxon>
        <taxon>Peduoviridae</taxon>
        <taxon>Maltschvirus</taxon>
        <taxon>Maltschvirus maltsch</taxon>
    </lineage>
</organism>
<evidence type="ECO:0000256" key="2">
    <source>
        <dbReference type="ARBA" id="ARBA00022670"/>
    </source>
</evidence>
<dbReference type="Pfam" id="PF04586">
    <property type="entry name" value="Peptidase_S78"/>
    <property type="match status" value="1"/>
</dbReference>
<evidence type="ECO:0000256" key="1">
    <source>
        <dbReference type="ARBA" id="ARBA00022612"/>
    </source>
</evidence>
<keyword evidence="4" id="KW-0118">Viral capsid assembly</keyword>
<evidence type="ECO:0000259" key="6">
    <source>
        <dbReference type="Pfam" id="PF04586"/>
    </source>
</evidence>
<dbReference type="GO" id="GO:0046797">
    <property type="term" value="P:viral procapsid maturation"/>
    <property type="evidence" value="ECO:0007669"/>
    <property type="project" value="UniProtKB-KW"/>
</dbReference>
<evidence type="ECO:0000256" key="3">
    <source>
        <dbReference type="ARBA" id="ARBA00022801"/>
    </source>
</evidence>
<evidence type="ECO:0000313" key="7">
    <source>
        <dbReference type="EMBL" id="CAB4144311.1"/>
    </source>
</evidence>
<evidence type="ECO:0000256" key="4">
    <source>
        <dbReference type="ARBA" id="ARBA00022950"/>
    </source>
</evidence>
<dbReference type="InterPro" id="IPR054613">
    <property type="entry name" value="Peptidase_S78_dom"/>
</dbReference>
<dbReference type="GO" id="GO:0008233">
    <property type="term" value="F:peptidase activity"/>
    <property type="evidence" value="ECO:0007669"/>
    <property type="project" value="UniProtKB-KW"/>
</dbReference>
<sequence length="185" mass="21491">METRYFNIEFAAVEERKIEGTASSMDSPYDMGNFDEEIDMDAFNDADFSEAAALFNHDQNIVLGRVRNNTLQIKREGNKLKYTIDPPETNAANDVMTLIRRGDVYQSSFAFSLKENGDSWEMRDGRWKRTIKKIDKVYDVSPVTYPANPNTMVAARNMERHIQQNEKAECNFNEFVEFLNNLKKY</sequence>
<keyword evidence="3" id="KW-0378">Hydrolase</keyword>
<proteinExistence type="predicted"/>
<keyword evidence="5" id="KW-1273">Viral capsid maturation</keyword>
<reference evidence="7" key="1">
    <citation type="submission" date="2020-04" db="EMBL/GenBank/DDBJ databases">
        <authorList>
            <person name="Chiriac C."/>
            <person name="Salcher M."/>
            <person name="Ghai R."/>
            <person name="Kavagutti S V."/>
        </authorList>
    </citation>
    <scope>NUCLEOTIDE SEQUENCE</scope>
</reference>
<keyword evidence="1" id="KW-1188">Viral release from host cell</keyword>
<feature type="domain" description="Prohead serine protease" evidence="6">
    <location>
        <begin position="12"/>
        <end position="160"/>
    </location>
</feature>
<evidence type="ECO:0000256" key="5">
    <source>
        <dbReference type="ARBA" id="ARBA00023045"/>
    </source>
</evidence>
<accession>A0A6J5MDU4</accession>
<dbReference type="GO" id="GO:0006508">
    <property type="term" value="P:proteolysis"/>
    <property type="evidence" value="ECO:0007669"/>
    <property type="project" value="UniProtKB-KW"/>
</dbReference>
<protein>
    <submittedName>
        <fullName evidence="7">COG3740 Phage head maturation protease</fullName>
    </submittedName>
</protein>
<dbReference type="InterPro" id="IPR006433">
    <property type="entry name" value="Prohead_protease"/>
</dbReference>
<keyword evidence="2 7" id="KW-0645">Protease</keyword>